<sequence>MFKGVFVSATQFVLENIITVMGGTGVVVTGLSTYLGKRWADSALLKEKSKFETDLKILENKHSTSIKLLEKDLALELIKKDQFHQISKSTYENLFNKKIAVYSELLKLKTDYDRFQNESGTFEYIDPTNQTLSHFSLFKKKIEDNRLYISNELSDNYDKWYGQAAPFFQRIESAEMDLHANSRFSSNSDVHPQDIWDVQEPIFEELVRSTFDKMTTVINQITLDVEKIKNSMSLVNT</sequence>
<dbReference type="AlphaFoldDB" id="L8AY05"/>
<name>L8AY05_9ZZZZ</name>
<protein>
    <submittedName>
        <fullName evidence="1">Uncharacterized protein</fullName>
    </submittedName>
</protein>
<evidence type="ECO:0000313" key="1">
    <source>
        <dbReference type="EMBL" id="BAM75714.1"/>
    </source>
</evidence>
<accession>L8AY05</accession>
<dbReference type="EMBL" id="AB372158">
    <property type="protein sequence ID" value="BAM75714.1"/>
    <property type="molecule type" value="Genomic_DNA"/>
</dbReference>
<reference evidence="1" key="1">
    <citation type="submission" date="2007-12" db="EMBL/GenBank/DDBJ databases">
        <title>Phylogenetic prediction and protein expressional analysis in the genetic information detected from deep-sea hydrothermal vent in Suiyo seamount.</title>
        <authorList>
            <person name="Sasaki M."/>
            <person name="Tsujimura M."/>
            <person name="Zhang Z."/>
            <person name="Akutsu J."/>
            <person name="Tajima H."/>
            <person name="Kawarabayasi Y."/>
        </authorList>
    </citation>
    <scope>NUCLEOTIDE SEQUENCE</scope>
</reference>
<organism evidence="1">
    <name type="scientific">uncultured microorganism</name>
    <dbReference type="NCBI Taxonomy" id="358574"/>
    <lineage>
        <taxon>unclassified sequences</taxon>
        <taxon>environmental samples</taxon>
    </lineage>
</organism>
<proteinExistence type="predicted"/>